<feature type="domain" description="SIS" evidence="5">
    <location>
        <begin position="127"/>
        <end position="262"/>
    </location>
</feature>
<dbReference type="InterPro" id="IPR046348">
    <property type="entry name" value="SIS_dom_sf"/>
</dbReference>
<keyword evidence="7" id="KW-1185">Reference proteome</keyword>
<evidence type="ECO:0000256" key="2">
    <source>
        <dbReference type="ARBA" id="ARBA00023125"/>
    </source>
</evidence>
<evidence type="ECO:0000313" key="6">
    <source>
        <dbReference type="EMBL" id="QTX33100.1"/>
    </source>
</evidence>
<evidence type="ECO:0000259" key="4">
    <source>
        <dbReference type="PROSITE" id="PS51071"/>
    </source>
</evidence>
<dbReference type="InterPro" id="IPR001347">
    <property type="entry name" value="SIS_dom"/>
</dbReference>
<reference evidence="7" key="1">
    <citation type="submission" date="2021-04" db="EMBL/GenBank/DDBJ databases">
        <title>A novel Synergistetes isolate from a pyrite-forming mixed culture.</title>
        <authorList>
            <person name="Bunk B."/>
            <person name="Sproer C."/>
            <person name="Spring S."/>
            <person name="Pester M."/>
        </authorList>
    </citation>
    <scope>NUCLEOTIDE SEQUENCE [LARGE SCALE GENOMIC DNA]</scope>
    <source>
        <strain evidence="7">J.5.4.2-T.3.5.2</strain>
    </source>
</reference>
<dbReference type="Gene3D" id="3.40.50.10490">
    <property type="entry name" value="Glucose-6-phosphate isomerase like protein, domain 1"/>
    <property type="match status" value="1"/>
</dbReference>
<dbReference type="GO" id="GO:1901135">
    <property type="term" value="P:carbohydrate derivative metabolic process"/>
    <property type="evidence" value="ECO:0007669"/>
    <property type="project" value="InterPro"/>
</dbReference>
<dbReference type="InterPro" id="IPR036388">
    <property type="entry name" value="WH-like_DNA-bd_sf"/>
</dbReference>
<feature type="domain" description="HTH rpiR-type" evidence="4">
    <location>
        <begin position="4"/>
        <end position="80"/>
    </location>
</feature>
<dbReference type="InterPro" id="IPR035472">
    <property type="entry name" value="RpiR-like_SIS"/>
</dbReference>
<dbReference type="InterPro" id="IPR009057">
    <property type="entry name" value="Homeodomain-like_sf"/>
</dbReference>
<evidence type="ECO:0000259" key="5">
    <source>
        <dbReference type="PROSITE" id="PS51464"/>
    </source>
</evidence>
<organism evidence="6 7">
    <name type="scientific">Aminithiophilus ramosus</name>
    <dbReference type="NCBI Taxonomy" id="3029084"/>
    <lineage>
        <taxon>Bacteria</taxon>
        <taxon>Thermotogati</taxon>
        <taxon>Synergistota</taxon>
        <taxon>Synergistia</taxon>
        <taxon>Synergistales</taxon>
        <taxon>Aminithiophilaceae</taxon>
        <taxon>Aminithiophilus</taxon>
    </lineage>
</organism>
<dbReference type="SUPFAM" id="SSF53697">
    <property type="entry name" value="SIS domain"/>
    <property type="match status" value="1"/>
</dbReference>
<gene>
    <name evidence="6" type="ORF">KAR29_04160</name>
</gene>
<dbReference type="GO" id="GO:0003700">
    <property type="term" value="F:DNA-binding transcription factor activity"/>
    <property type="evidence" value="ECO:0007669"/>
    <property type="project" value="InterPro"/>
</dbReference>
<dbReference type="PROSITE" id="PS51071">
    <property type="entry name" value="HTH_RPIR"/>
    <property type="match status" value="1"/>
</dbReference>
<proteinExistence type="predicted"/>
<dbReference type="Gene3D" id="1.10.10.10">
    <property type="entry name" value="Winged helix-like DNA-binding domain superfamily/Winged helix DNA-binding domain"/>
    <property type="match status" value="1"/>
</dbReference>
<sequence>MSAGNVIELIREAYSSLSRQQQRVAQAILDRGNRIAFQTAKELSSHIGVSSATIVRFACRIGFDGYPALARELQRFFYEDNAPMQKLKASFEGPLEKKDLLGHVCEMDRENLLLLRQSAMDDVLERVVRKMGEARRVVLTGGRTSFSLVHYGGFLLRQLDRKFSFFNASVDDAQERLEDLDGECLLLAVSFHRYYRQTRDLVKTAREAGVFVTALTDDLKSPLVPLADALLLAPNRAPFYSYVPAMALLNALVAGYARDLNLSSREVFEKRSRMLLEKDVYV</sequence>
<keyword evidence="2" id="KW-0238">DNA-binding</keyword>
<dbReference type="EMBL" id="CP072943">
    <property type="protein sequence ID" value="QTX33100.1"/>
    <property type="molecule type" value="Genomic_DNA"/>
</dbReference>
<dbReference type="PANTHER" id="PTHR30514:SF18">
    <property type="entry name" value="RPIR-FAMILY TRANSCRIPTIONAL REGULATOR"/>
    <property type="match status" value="1"/>
</dbReference>
<dbReference type="RefSeq" id="WP_274374374.1">
    <property type="nucleotide sequence ID" value="NZ_CP072943.1"/>
</dbReference>
<dbReference type="PROSITE" id="PS51464">
    <property type="entry name" value="SIS"/>
    <property type="match status" value="1"/>
</dbReference>
<evidence type="ECO:0000256" key="1">
    <source>
        <dbReference type="ARBA" id="ARBA00023015"/>
    </source>
</evidence>
<evidence type="ECO:0000313" key="7">
    <source>
        <dbReference type="Proteomes" id="UP000671879"/>
    </source>
</evidence>
<dbReference type="Proteomes" id="UP000671879">
    <property type="component" value="Chromosome"/>
</dbReference>
<dbReference type="Pfam" id="PF01418">
    <property type="entry name" value="HTH_6"/>
    <property type="match status" value="1"/>
</dbReference>
<evidence type="ECO:0000256" key="3">
    <source>
        <dbReference type="ARBA" id="ARBA00023163"/>
    </source>
</evidence>
<dbReference type="InterPro" id="IPR047640">
    <property type="entry name" value="RpiR-like"/>
</dbReference>
<dbReference type="GO" id="GO:0003677">
    <property type="term" value="F:DNA binding"/>
    <property type="evidence" value="ECO:0007669"/>
    <property type="project" value="UniProtKB-KW"/>
</dbReference>
<keyword evidence="1" id="KW-0805">Transcription regulation</keyword>
<dbReference type="KEGG" id="aram:KAR29_04160"/>
<name>A0A9Q7EY43_9BACT</name>
<dbReference type="PANTHER" id="PTHR30514">
    <property type="entry name" value="GLUCOKINASE"/>
    <property type="match status" value="1"/>
</dbReference>
<keyword evidence="3" id="KW-0804">Transcription</keyword>
<dbReference type="AlphaFoldDB" id="A0A9Q7EY43"/>
<dbReference type="Pfam" id="PF01380">
    <property type="entry name" value="SIS"/>
    <property type="match status" value="1"/>
</dbReference>
<accession>A0A9Q7EY43</accession>
<dbReference type="InterPro" id="IPR000281">
    <property type="entry name" value="HTH_RpiR"/>
</dbReference>
<protein>
    <submittedName>
        <fullName evidence="6">MurR/RpiR family transcriptional regulator</fullName>
    </submittedName>
</protein>
<dbReference type="SUPFAM" id="SSF46689">
    <property type="entry name" value="Homeodomain-like"/>
    <property type="match status" value="1"/>
</dbReference>
<dbReference type="GO" id="GO:0097367">
    <property type="term" value="F:carbohydrate derivative binding"/>
    <property type="evidence" value="ECO:0007669"/>
    <property type="project" value="InterPro"/>
</dbReference>
<dbReference type="CDD" id="cd05013">
    <property type="entry name" value="SIS_RpiR"/>
    <property type="match status" value="1"/>
</dbReference>